<feature type="transmembrane region" description="Helical" evidence="2">
    <location>
        <begin position="131"/>
        <end position="147"/>
    </location>
</feature>
<dbReference type="RefSeq" id="WP_419151307.1">
    <property type="nucleotide sequence ID" value="NZ_JAUSTR010000001.1"/>
</dbReference>
<name>A0ABT9VKZ3_9BACI</name>
<evidence type="ECO:0000313" key="3">
    <source>
        <dbReference type="EMBL" id="MDQ0161646.1"/>
    </source>
</evidence>
<accession>A0ABT9VKZ3</accession>
<feature type="transmembrane region" description="Helical" evidence="2">
    <location>
        <begin position="36"/>
        <end position="55"/>
    </location>
</feature>
<evidence type="ECO:0000256" key="1">
    <source>
        <dbReference type="PIRNR" id="PIRNR018571"/>
    </source>
</evidence>
<dbReference type="PIRSF" id="PIRSF018571">
    <property type="entry name" value="SpoIIGA"/>
    <property type="match status" value="1"/>
</dbReference>
<dbReference type="InterPro" id="IPR005081">
    <property type="entry name" value="SpoIIGA"/>
</dbReference>
<dbReference type="EMBL" id="JAUSTR010000001">
    <property type="protein sequence ID" value="MDQ0161646.1"/>
    <property type="molecule type" value="Genomic_DNA"/>
</dbReference>
<gene>
    <name evidence="3" type="ORF">J2S06_000716</name>
</gene>
<keyword evidence="2" id="KW-1133">Transmembrane helix</keyword>
<feature type="transmembrane region" description="Helical" evidence="2">
    <location>
        <begin position="6"/>
        <end position="27"/>
    </location>
</feature>
<protein>
    <recommendedName>
        <fullName evidence="1">Sporulation sigma-E factor-processing peptidase</fullName>
        <ecNumber evidence="1">3.4.23.-</ecNumber>
    </recommendedName>
    <alternativeName>
        <fullName evidence="1">Membrane-associated aspartic protease</fullName>
    </alternativeName>
    <alternativeName>
        <fullName evidence="1">Stage II sporulation protein GA</fullName>
    </alternativeName>
</protein>
<keyword evidence="1" id="KW-0645">Protease</keyword>
<dbReference type="NCBIfam" id="TIGR02854">
    <property type="entry name" value="spore_II_GA"/>
    <property type="match status" value="1"/>
</dbReference>
<feature type="transmembrane region" description="Helical" evidence="2">
    <location>
        <begin position="90"/>
        <end position="109"/>
    </location>
</feature>
<keyword evidence="1 3" id="KW-0378">Hydrolase</keyword>
<feature type="transmembrane region" description="Helical" evidence="2">
    <location>
        <begin position="61"/>
        <end position="78"/>
    </location>
</feature>
<organism evidence="3 4">
    <name type="scientific">Aeribacillus alveayuensis</name>
    <dbReference type="NCBI Taxonomy" id="279215"/>
    <lineage>
        <taxon>Bacteria</taxon>
        <taxon>Bacillati</taxon>
        <taxon>Bacillota</taxon>
        <taxon>Bacilli</taxon>
        <taxon>Bacillales</taxon>
        <taxon>Bacillaceae</taxon>
        <taxon>Aeribacillus</taxon>
    </lineage>
</organism>
<dbReference type="EC" id="3.4.23.-" evidence="1"/>
<dbReference type="Pfam" id="PF03419">
    <property type="entry name" value="Peptidase_U4"/>
    <property type="match status" value="1"/>
</dbReference>
<keyword evidence="1 2" id="KW-0472">Membrane</keyword>
<keyword evidence="2" id="KW-0812">Transmembrane</keyword>
<dbReference type="Proteomes" id="UP001225646">
    <property type="component" value="Unassembled WGS sequence"/>
</dbReference>
<comment type="subunit">
    <text evidence="1">Self-associates. Interacts with SigE. Interacts with SpoIIR.</text>
</comment>
<reference evidence="3 4" key="1">
    <citation type="submission" date="2023-07" db="EMBL/GenBank/DDBJ databases">
        <title>Genomic Encyclopedia of Type Strains, Phase IV (KMG-IV): sequencing the most valuable type-strain genomes for metagenomic binning, comparative biology and taxonomic classification.</title>
        <authorList>
            <person name="Goeker M."/>
        </authorList>
    </citation>
    <scope>NUCLEOTIDE SEQUENCE [LARGE SCALE GENOMIC DNA]</scope>
    <source>
        <strain evidence="3 4">DSM 19092</strain>
    </source>
</reference>
<dbReference type="GO" id="GO:0016787">
    <property type="term" value="F:hydrolase activity"/>
    <property type="evidence" value="ECO:0007669"/>
    <property type="project" value="UniProtKB-KW"/>
</dbReference>
<keyword evidence="1" id="KW-0749">Sporulation</keyword>
<keyword evidence="1" id="KW-0064">Aspartyl protease</keyword>
<comment type="subcellular location">
    <subcellularLocation>
        <location evidence="1">Cell membrane</location>
    </subcellularLocation>
</comment>
<keyword evidence="4" id="KW-1185">Reference proteome</keyword>
<proteinExistence type="inferred from homology"/>
<comment type="function">
    <text evidence="1">Probable aspartic protease that is responsible for the proteolytic cleavage of the RNA polymerase sigma E factor (SigE/spoIIGB) to yield the active peptide in the mother cell during sporulation. Responds to a signal from the forespore that is triggered by the extracellular signal protein SpoIIR.</text>
</comment>
<comment type="caution">
    <text evidence="3">The sequence shown here is derived from an EMBL/GenBank/DDBJ whole genome shotgun (WGS) entry which is preliminary data.</text>
</comment>
<evidence type="ECO:0000256" key="2">
    <source>
        <dbReference type="SAM" id="Phobius"/>
    </source>
</evidence>
<sequence>MSIYLDVIWLLNFCFDLLLIVLTAIILKRRIKWRNVLLSALIGSLLVLIFFTPFANISSHPLTKFFVSCLMIITAFGMKRLRYILQNLLMFYFVSFVMGGAMIGTYYFFEVSFLFHDNMIMTNAGGFGDPISWLFIIIGFPIIWYYSRSQFDQVEETKIQYEHIVVVTIRFMDRTISLKGLIDSGNQLYDPITKTPVMIVEMEKMKRILPEEMVQFISEKDPLSLFEVNEPSWIDHLRIIPYRAVGFDHQFLFAIKPQEIFIEKNDERIKVKKALVGINKTNLSCDGHYECILHPKMIQKGKIENAS</sequence>
<keyword evidence="1" id="KW-1003">Cell membrane</keyword>
<comment type="similarity">
    <text evidence="1">Belongs to the peptidase U4 family.</text>
</comment>
<evidence type="ECO:0000313" key="4">
    <source>
        <dbReference type="Proteomes" id="UP001225646"/>
    </source>
</evidence>